<dbReference type="SMART" id="SM00421">
    <property type="entry name" value="HTH_LUXR"/>
    <property type="match status" value="1"/>
</dbReference>
<dbReference type="Pfam" id="PF00196">
    <property type="entry name" value="GerE"/>
    <property type="match status" value="1"/>
</dbReference>
<keyword evidence="4" id="KW-0804">Transcription</keyword>
<feature type="domain" description="Response regulatory" evidence="7">
    <location>
        <begin position="9"/>
        <end position="125"/>
    </location>
</feature>
<dbReference type="AlphaFoldDB" id="A0A7T0BXY6"/>
<sequence length="221" mass="24206">MKNSSDKISVMIADDHGIVRQGIEKVLSKASDIELISQAESGDEVLKKLKEVSPDVLVMDIEMPGKNAWDILSDLKHSHPRVKIIILSIFPEEKYGPRFIKGGASGYVSKSAAPTDLLKAIRKVSLGGKYVSPELADILISGIGSSKPPDDLHESLSDREFQVFIMISSGKKLKEIAEELNVGITTVSTHRARILQKMNMKSTAELIQYAMRQGLVEGPPL</sequence>
<evidence type="ECO:0000259" key="6">
    <source>
        <dbReference type="PROSITE" id="PS50043"/>
    </source>
</evidence>
<dbReference type="GO" id="GO:0006355">
    <property type="term" value="P:regulation of DNA-templated transcription"/>
    <property type="evidence" value="ECO:0007669"/>
    <property type="project" value="InterPro"/>
</dbReference>
<dbReference type="InterPro" id="IPR016032">
    <property type="entry name" value="Sig_transdc_resp-reg_C-effctor"/>
</dbReference>
<dbReference type="InterPro" id="IPR011006">
    <property type="entry name" value="CheY-like_superfamily"/>
</dbReference>
<dbReference type="EMBL" id="CP048685">
    <property type="protein sequence ID" value="QPJ63017.1"/>
    <property type="molecule type" value="Genomic_DNA"/>
</dbReference>
<gene>
    <name evidence="8" type="ORF">G3M70_14475</name>
</gene>
<dbReference type="PRINTS" id="PR00038">
    <property type="entry name" value="HTHLUXR"/>
</dbReference>
<evidence type="ECO:0000256" key="4">
    <source>
        <dbReference type="ARBA" id="ARBA00023163"/>
    </source>
</evidence>
<dbReference type="PROSITE" id="PS50043">
    <property type="entry name" value="HTH_LUXR_2"/>
    <property type="match status" value="1"/>
</dbReference>
<dbReference type="GO" id="GO:0003677">
    <property type="term" value="F:DNA binding"/>
    <property type="evidence" value="ECO:0007669"/>
    <property type="project" value="UniProtKB-KW"/>
</dbReference>
<dbReference type="GO" id="GO:0000160">
    <property type="term" value="P:phosphorelay signal transduction system"/>
    <property type="evidence" value="ECO:0007669"/>
    <property type="project" value="InterPro"/>
</dbReference>
<dbReference type="InterPro" id="IPR039420">
    <property type="entry name" value="WalR-like"/>
</dbReference>
<feature type="modified residue" description="4-aspartylphosphate" evidence="5">
    <location>
        <position position="60"/>
    </location>
</feature>
<keyword evidence="1 5" id="KW-0597">Phosphoprotein</keyword>
<dbReference type="SUPFAM" id="SSF46894">
    <property type="entry name" value="C-terminal effector domain of the bipartite response regulators"/>
    <property type="match status" value="1"/>
</dbReference>
<dbReference type="InterPro" id="IPR000792">
    <property type="entry name" value="Tscrpt_reg_LuxR_C"/>
</dbReference>
<dbReference type="Gene3D" id="3.40.50.2300">
    <property type="match status" value="1"/>
</dbReference>
<evidence type="ECO:0000313" key="9">
    <source>
        <dbReference type="Proteomes" id="UP000594688"/>
    </source>
</evidence>
<evidence type="ECO:0000313" key="8">
    <source>
        <dbReference type="EMBL" id="QPJ63017.1"/>
    </source>
</evidence>
<protein>
    <submittedName>
        <fullName evidence="8">Response regulator transcription factor</fullName>
    </submittedName>
</protein>
<dbReference type="Pfam" id="PF00072">
    <property type="entry name" value="Response_reg"/>
    <property type="match status" value="1"/>
</dbReference>
<evidence type="ECO:0000256" key="1">
    <source>
        <dbReference type="ARBA" id="ARBA00022553"/>
    </source>
</evidence>
<dbReference type="PROSITE" id="PS50110">
    <property type="entry name" value="RESPONSE_REGULATORY"/>
    <property type="match status" value="1"/>
</dbReference>
<dbReference type="CDD" id="cd17535">
    <property type="entry name" value="REC_NarL-like"/>
    <property type="match status" value="1"/>
</dbReference>
<dbReference type="KEGG" id="nli:G3M70_14475"/>
<dbReference type="PANTHER" id="PTHR43214:SF41">
    <property type="entry name" value="NITRATE_NITRITE RESPONSE REGULATOR PROTEIN NARP"/>
    <property type="match status" value="1"/>
</dbReference>
<evidence type="ECO:0000256" key="2">
    <source>
        <dbReference type="ARBA" id="ARBA00023015"/>
    </source>
</evidence>
<evidence type="ECO:0000256" key="5">
    <source>
        <dbReference type="PROSITE-ProRule" id="PRU00169"/>
    </source>
</evidence>
<accession>A0A7T0BXY6</accession>
<evidence type="ECO:0000256" key="3">
    <source>
        <dbReference type="ARBA" id="ARBA00023125"/>
    </source>
</evidence>
<dbReference type="CDD" id="cd06170">
    <property type="entry name" value="LuxR_C_like"/>
    <property type="match status" value="1"/>
</dbReference>
<organism evidence="8 9">
    <name type="scientific">Candidatus Nitronauta litoralis</name>
    <dbReference type="NCBI Taxonomy" id="2705533"/>
    <lineage>
        <taxon>Bacteria</taxon>
        <taxon>Pseudomonadati</taxon>
        <taxon>Nitrospinota/Tectimicrobiota group</taxon>
        <taxon>Nitrospinota</taxon>
        <taxon>Nitrospinia</taxon>
        <taxon>Nitrospinales</taxon>
        <taxon>Nitrospinaceae</taxon>
        <taxon>Candidatus Nitronauta</taxon>
    </lineage>
</organism>
<dbReference type="InterPro" id="IPR058245">
    <property type="entry name" value="NreC/VraR/RcsB-like_REC"/>
</dbReference>
<evidence type="ECO:0000259" key="7">
    <source>
        <dbReference type="PROSITE" id="PS50110"/>
    </source>
</evidence>
<reference evidence="8 9" key="1">
    <citation type="submission" date="2020-02" db="EMBL/GenBank/DDBJ databases">
        <title>Genomic and physiological characterization of two novel Nitrospinaceae genera.</title>
        <authorList>
            <person name="Mueller A.J."/>
            <person name="Jung M.-Y."/>
            <person name="Strachan C.R."/>
            <person name="Herbold C.W."/>
            <person name="Kirkegaard R.H."/>
            <person name="Daims H."/>
        </authorList>
    </citation>
    <scope>NUCLEOTIDE SEQUENCE [LARGE SCALE GENOMIC DNA]</scope>
    <source>
        <strain evidence="8">EB</strain>
    </source>
</reference>
<name>A0A7T0BXY6_9BACT</name>
<dbReference type="InterPro" id="IPR001789">
    <property type="entry name" value="Sig_transdc_resp-reg_receiver"/>
</dbReference>
<proteinExistence type="predicted"/>
<dbReference type="Proteomes" id="UP000594688">
    <property type="component" value="Chromosome"/>
</dbReference>
<dbReference type="SUPFAM" id="SSF52172">
    <property type="entry name" value="CheY-like"/>
    <property type="match status" value="1"/>
</dbReference>
<keyword evidence="3" id="KW-0238">DNA-binding</keyword>
<dbReference type="SMART" id="SM00448">
    <property type="entry name" value="REC"/>
    <property type="match status" value="1"/>
</dbReference>
<keyword evidence="2" id="KW-0805">Transcription regulation</keyword>
<dbReference type="PANTHER" id="PTHR43214">
    <property type="entry name" value="TWO-COMPONENT RESPONSE REGULATOR"/>
    <property type="match status" value="1"/>
</dbReference>
<feature type="domain" description="HTH luxR-type" evidence="6">
    <location>
        <begin position="149"/>
        <end position="214"/>
    </location>
</feature>